<dbReference type="PROSITE" id="PS50850">
    <property type="entry name" value="MFS"/>
    <property type="match status" value="1"/>
</dbReference>
<evidence type="ECO:0000313" key="10">
    <source>
        <dbReference type="Proteomes" id="UP000194577"/>
    </source>
</evidence>
<proteinExistence type="predicted"/>
<dbReference type="Pfam" id="PF03825">
    <property type="entry name" value="Nuc_H_symport"/>
    <property type="match status" value="1"/>
</dbReference>
<dbReference type="EMBL" id="MTPX02000082">
    <property type="protein sequence ID" value="PHP51753.1"/>
    <property type="molecule type" value="Genomic_DNA"/>
</dbReference>
<evidence type="ECO:0000256" key="5">
    <source>
        <dbReference type="ARBA" id="ARBA00022989"/>
    </source>
</evidence>
<dbReference type="RefSeq" id="WP_086614633.1">
    <property type="nucleotide sequence ID" value="NZ_MTPX02000082.1"/>
</dbReference>
<keyword evidence="3" id="KW-1003">Cell membrane</keyword>
<keyword evidence="6 7" id="KW-0472">Membrane</keyword>
<feature type="transmembrane region" description="Helical" evidence="7">
    <location>
        <begin position="47"/>
        <end position="70"/>
    </location>
</feature>
<evidence type="ECO:0000259" key="8">
    <source>
        <dbReference type="PROSITE" id="PS50850"/>
    </source>
</evidence>
<organism evidence="9 10">
    <name type="scientific">Actinomyces ruminis</name>
    <dbReference type="NCBI Taxonomy" id="1937003"/>
    <lineage>
        <taxon>Bacteria</taxon>
        <taxon>Bacillati</taxon>
        <taxon>Actinomycetota</taxon>
        <taxon>Actinomycetes</taxon>
        <taxon>Actinomycetales</taxon>
        <taxon>Actinomycetaceae</taxon>
        <taxon>Actinomyces</taxon>
    </lineage>
</organism>
<gene>
    <name evidence="9" type="ORF">BW737_015020</name>
</gene>
<reference evidence="9 10" key="1">
    <citation type="submission" date="2017-10" db="EMBL/GenBank/DDBJ databases">
        <title>Draft genome sequence of cellulolytic Actinomyces sp CtC72 isolated from cattle rumen fluid.</title>
        <authorList>
            <person name="Joshi A.J."/>
            <person name="Vasudevan G."/>
            <person name="Lanjekar V.B."/>
            <person name="Hivarkar S."/>
            <person name="Engineer A."/>
            <person name="Pore S.D."/>
            <person name="Dhakephalkar P.K."/>
            <person name="Dagar S."/>
        </authorList>
    </citation>
    <scope>NUCLEOTIDE SEQUENCE [LARGE SCALE GENOMIC DNA]</scope>
    <source>
        <strain evidence="10">CtC72</strain>
    </source>
</reference>
<keyword evidence="4 7" id="KW-0812">Transmembrane</keyword>
<feature type="transmembrane region" description="Helical" evidence="7">
    <location>
        <begin position="12"/>
        <end position="35"/>
    </location>
</feature>
<evidence type="ECO:0000256" key="6">
    <source>
        <dbReference type="ARBA" id="ARBA00023136"/>
    </source>
</evidence>
<feature type="transmembrane region" description="Helical" evidence="7">
    <location>
        <begin position="351"/>
        <end position="371"/>
    </location>
</feature>
<feature type="transmembrane region" description="Helical" evidence="7">
    <location>
        <begin position="82"/>
        <end position="101"/>
    </location>
</feature>
<feature type="transmembrane region" description="Helical" evidence="7">
    <location>
        <begin position="144"/>
        <end position="165"/>
    </location>
</feature>
<dbReference type="InterPro" id="IPR020846">
    <property type="entry name" value="MFS_dom"/>
</dbReference>
<dbReference type="InterPro" id="IPR004740">
    <property type="entry name" value="Nuc_H_symport"/>
</dbReference>
<evidence type="ECO:0000313" key="9">
    <source>
        <dbReference type="EMBL" id="PHP51753.1"/>
    </source>
</evidence>
<evidence type="ECO:0000256" key="3">
    <source>
        <dbReference type="ARBA" id="ARBA00022475"/>
    </source>
</evidence>
<keyword evidence="5 7" id="KW-1133">Transmembrane helix</keyword>
<feature type="transmembrane region" description="Helical" evidence="7">
    <location>
        <begin position="253"/>
        <end position="275"/>
    </location>
</feature>
<evidence type="ECO:0000256" key="2">
    <source>
        <dbReference type="ARBA" id="ARBA00022448"/>
    </source>
</evidence>
<feature type="transmembrane region" description="Helical" evidence="7">
    <location>
        <begin position="107"/>
        <end position="132"/>
    </location>
</feature>
<keyword evidence="10" id="KW-1185">Reference proteome</keyword>
<comment type="subcellular location">
    <subcellularLocation>
        <location evidence="1">Cell membrane</location>
        <topology evidence="1">Multi-pass membrane protein</topology>
    </subcellularLocation>
</comment>
<dbReference type="Proteomes" id="UP000194577">
    <property type="component" value="Unassembled WGS sequence"/>
</dbReference>
<evidence type="ECO:0000256" key="1">
    <source>
        <dbReference type="ARBA" id="ARBA00004651"/>
    </source>
</evidence>
<sequence>MMTPDIGRSRNGTTFLTVRFCVMMLLQFLVFGAWFQTLGLVMSTFGMANAIGLAYSSASIGAFVAPLLVGSLADRWFRSERLLATTHLVCAALMIALRNSVLAGSEGWTLTLVFIYMAFYMPTMGIANSIVFRHMGEGNSNFPYVRVFGTIGYVVAGVVVGQGGLSASPSVFLVSASISVVMAVYSLTLPPTAPTGTESKFSLSDLVGAGAFTLFRHHNFRVFAACVLLAGIPLALYTAYASAYIDALGVKNVATVMALGPFSEIIFVVTIPWLLRKVGMKWSLMIGMLSWTIRLPLMALAAGTGLIPLIIAIAMQGVCNDFLLVLGAMYVSSLCPPEISAQGQSLFTMLYNGLGALIGSLFGNVVFNSVVAPNLGARGTGAWIPLWIIGACAAGIAVVLWALGHRGQPVPETSSSSSAVPATNRD</sequence>
<accession>A0ABX4M9A2</accession>
<feature type="domain" description="Major facilitator superfamily (MFS) profile" evidence="8">
    <location>
        <begin position="172"/>
        <end position="426"/>
    </location>
</feature>
<comment type="caution">
    <text evidence="9">The sequence shown here is derived from an EMBL/GenBank/DDBJ whole genome shotgun (WGS) entry which is preliminary data.</text>
</comment>
<feature type="transmembrane region" description="Helical" evidence="7">
    <location>
        <begin position="295"/>
        <end position="316"/>
    </location>
</feature>
<evidence type="ECO:0000256" key="7">
    <source>
        <dbReference type="SAM" id="Phobius"/>
    </source>
</evidence>
<evidence type="ECO:0000256" key="4">
    <source>
        <dbReference type="ARBA" id="ARBA00022692"/>
    </source>
</evidence>
<dbReference type="PANTHER" id="PTHR23522:SF4">
    <property type="entry name" value="NUCLEOSIDE PERMEASE NUPG-RELATED"/>
    <property type="match status" value="1"/>
</dbReference>
<dbReference type="Gene3D" id="1.20.1250.20">
    <property type="entry name" value="MFS general substrate transporter like domains"/>
    <property type="match status" value="2"/>
</dbReference>
<protein>
    <submittedName>
        <fullName evidence="9">MFS transporter</fullName>
    </submittedName>
</protein>
<feature type="transmembrane region" description="Helical" evidence="7">
    <location>
        <begin position="222"/>
        <end position="241"/>
    </location>
</feature>
<dbReference type="InterPro" id="IPR036259">
    <property type="entry name" value="MFS_trans_sf"/>
</dbReference>
<feature type="transmembrane region" description="Helical" evidence="7">
    <location>
        <begin position="383"/>
        <end position="403"/>
    </location>
</feature>
<dbReference type="PANTHER" id="PTHR23522">
    <property type="entry name" value="BLL5896 PROTEIN"/>
    <property type="match status" value="1"/>
</dbReference>
<name>A0ABX4M9A2_9ACTO</name>
<keyword evidence="2" id="KW-0813">Transport</keyword>
<feature type="transmembrane region" description="Helical" evidence="7">
    <location>
        <begin position="171"/>
        <end position="190"/>
    </location>
</feature>
<dbReference type="SUPFAM" id="SSF103473">
    <property type="entry name" value="MFS general substrate transporter"/>
    <property type="match status" value="1"/>
</dbReference>